<dbReference type="PROSITE" id="PS00211">
    <property type="entry name" value="ABC_TRANSPORTER_1"/>
    <property type="match status" value="1"/>
</dbReference>
<keyword evidence="4 9" id="KW-0812">Transmembrane</keyword>
<dbReference type="GO" id="GO:0016887">
    <property type="term" value="F:ATP hydrolysis activity"/>
    <property type="evidence" value="ECO:0007669"/>
    <property type="project" value="InterPro"/>
</dbReference>
<dbReference type="PROSITE" id="PS50893">
    <property type="entry name" value="ABC_TRANSPORTER_2"/>
    <property type="match status" value="1"/>
</dbReference>
<dbReference type="SUPFAM" id="SSF90123">
    <property type="entry name" value="ABC transporter transmembrane region"/>
    <property type="match status" value="1"/>
</dbReference>
<evidence type="ECO:0000256" key="8">
    <source>
        <dbReference type="ARBA" id="ARBA00023136"/>
    </source>
</evidence>
<dbReference type="Gene3D" id="3.40.50.300">
    <property type="entry name" value="P-loop containing nucleotide triphosphate hydrolases"/>
    <property type="match status" value="1"/>
</dbReference>
<dbReference type="SMART" id="SM00382">
    <property type="entry name" value="AAA"/>
    <property type="match status" value="1"/>
</dbReference>
<feature type="transmembrane region" description="Helical" evidence="9">
    <location>
        <begin position="17"/>
        <end position="34"/>
    </location>
</feature>
<dbReference type="Gene3D" id="1.20.1560.10">
    <property type="entry name" value="ABC transporter type 1, transmembrane domain"/>
    <property type="match status" value="1"/>
</dbReference>
<protein>
    <submittedName>
        <fullName evidence="12">ABC transporter ATP-binding protein</fullName>
    </submittedName>
</protein>
<evidence type="ECO:0000256" key="2">
    <source>
        <dbReference type="ARBA" id="ARBA00022448"/>
    </source>
</evidence>
<evidence type="ECO:0000256" key="6">
    <source>
        <dbReference type="ARBA" id="ARBA00022840"/>
    </source>
</evidence>
<evidence type="ECO:0000256" key="3">
    <source>
        <dbReference type="ARBA" id="ARBA00022475"/>
    </source>
</evidence>
<evidence type="ECO:0000256" key="5">
    <source>
        <dbReference type="ARBA" id="ARBA00022741"/>
    </source>
</evidence>
<feature type="transmembrane region" description="Helical" evidence="9">
    <location>
        <begin position="127"/>
        <end position="151"/>
    </location>
</feature>
<dbReference type="FunFam" id="1.20.1560.10:FF:000040">
    <property type="entry name" value="Multidrug ABC transporter ATP-binding protein"/>
    <property type="match status" value="1"/>
</dbReference>
<evidence type="ECO:0000256" key="9">
    <source>
        <dbReference type="SAM" id="Phobius"/>
    </source>
</evidence>
<name>A0A1A0MQX6_MYCMU</name>
<dbReference type="InterPro" id="IPR003439">
    <property type="entry name" value="ABC_transporter-like_ATP-bd"/>
</dbReference>
<feature type="transmembrane region" description="Helical" evidence="9">
    <location>
        <begin position="157"/>
        <end position="176"/>
    </location>
</feature>
<dbReference type="PANTHER" id="PTHR43394:SF1">
    <property type="entry name" value="ATP-BINDING CASSETTE SUB-FAMILY B MEMBER 10, MITOCHONDRIAL"/>
    <property type="match status" value="1"/>
</dbReference>
<dbReference type="EMBL" id="LZSF01000127">
    <property type="protein sequence ID" value="OBA87471.1"/>
    <property type="molecule type" value="Genomic_DNA"/>
</dbReference>
<dbReference type="GO" id="GO:0005886">
    <property type="term" value="C:plasma membrane"/>
    <property type="evidence" value="ECO:0007669"/>
    <property type="project" value="UniProtKB-SubCell"/>
</dbReference>
<evidence type="ECO:0000259" key="11">
    <source>
        <dbReference type="PROSITE" id="PS50929"/>
    </source>
</evidence>
<feature type="transmembrane region" description="Helical" evidence="9">
    <location>
        <begin position="274"/>
        <end position="298"/>
    </location>
</feature>
<evidence type="ECO:0000256" key="7">
    <source>
        <dbReference type="ARBA" id="ARBA00022989"/>
    </source>
</evidence>
<dbReference type="InterPro" id="IPR036640">
    <property type="entry name" value="ABC1_TM_sf"/>
</dbReference>
<feature type="transmembrane region" description="Helical" evidence="9">
    <location>
        <begin position="54"/>
        <end position="78"/>
    </location>
</feature>
<keyword evidence="5" id="KW-0547">Nucleotide-binding</keyword>
<reference evidence="12 13" key="1">
    <citation type="submission" date="2016-06" db="EMBL/GenBank/DDBJ databases">
        <authorList>
            <person name="Kjaerup R.B."/>
            <person name="Dalgaard T.S."/>
            <person name="Juul-Madsen H.R."/>
        </authorList>
    </citation>
    <scope>NUCLEOTIDE SEQUENCE [LARGE SCALE GENOMIC DNA]</scope>
    <source>
        <strain evidence="12 13">1199456.5</strain>
    </source>
</reference>
<keyword evidence="2" id="KW-0813">Transport</keyword>
<dbReference type="InterPro" id="IPR003593">
    <property type="entry name" value="AAA+_ATPase"/>
</dbReference>
<dbReference type="CDD" id="cd18548">
    <property type="entry name" value="ABC_6TM_Tm287_like"/>
    <property type="match status" value="1"/>
</dbReference>
<keyword evidence="3" id="KW-1003">Cell membrane</keyword>
<dbReference type="Pfam" id="PF00005">
    <property type="entry name" value="ABC_tran"/>
    <property type="match status" value="1"/>
</dbReference>
<keyword evidence="8 9" id="KW-0472">Membrane</keyword>
<dbReference type="FunFam" id="3.40.50.300:FF:000854">
    <property type="entry name" value="Multidrug ABC transporter ATP-binding protein"/>
    <property type="match status" value="1"/>
</dbReference>
<dbReference type="PROSITE" id="PS50929">
    <property type="entry name" value="ABC_TM1F"/>
    <property type="match status" value="1"/>
</dbReference>
<dbReference type="Pfam" id="PF00664">
    <property type="entry name" value="ABC_membrane"/>
    <property type="match status" value="1"/>
</dbReference>
<dbReference type="InterPro" id="IPR039421">
    <property type="entry name" value="Type_1_exporter"/>
</dbReference>
<feature type="transmembrane region" description="Helical" evidence="9">
    <location>
        <begin position="240"/>
        <end position="262"/>
    </location>
</feature>
<accession>A0A1A0MQX6</accession>
<feature type="domain" description="ABC transmembrane type-1" evidence="11">
    <location>
        <begin position="19"/>
        <end position="300"/>
    </location>
</feature>
<comment type="subcellular location">
    <subcellularLocation>
        <location evidence="1">Cell membrane</location>
        <topology evidence="1">Multi-pass membrane protein</topology>
    </subcellularLocation>
</comment>
<gene>
    <name evidence="12" type="ORF">A5642_19660</name>
</gene>
<dbReference type="InterPro" id="IPR017871">
    <property type="entry name" value="ABC_transporter-like_CS"/>
</dbReference>
<organism evidence="12 13">
    <name type="scientific">Mycolicibacterium mucogenicum</name>
    <name type="common">Mycobacterium mucogenicum</name>
    <dbReference type="NCBI Taxonomy" id="56689"/>
    <lineage>
        <taxon>Bacteria</taxon>
        <taxon>Bacillati</taxon>
        <taxon>Actinomycetota</taxon>
        <taxon>Actinomycetes</taxon>
        <taxon>Mycobacteriales</taxon>
        <taxon>Mycobacteriaceae</taxon>
        <taxon>Mycolicibacterium</taxon>
    </lineage>
</organism>
<dbReference type="SUPFAM" id="SSF52540">
    <property type="entry name" value="P-loop containing nucleoside triphosphate hydrolases"/>
    <property type="match status" value="1"/>
</dbReference>
<dbReference type="GO" id="GO:0005524">
    <property type="term" value="F:ATP binding"/>
    <property type="evidence" value="ECO:0007669"/>
    <property type="project" value="UniProtKB-KW"/>
</dbReference>
<dbReference type="OrthoDB" id="9806127at2"/>
<evidence type="ECO:0000313" key="13">
    <source>
        <dbReference type="Proteomes" id="UP000093962"/>
    </source>
</evidence>
<sequence length="577" mass="61835">MLWALLRQYTRPYRRQLTVVATLQLISTLASLYLPTLNARIIDHGVARGDTAVIGRLGAVMLGVSALQVLCAVGAVYFGSRAGMGFGRDLRWAVFRQVLGWSNAEAVRFGAPTLMTRTTNDVQQIQVLVQMTCTMLITAPIMCVGGIAMAVHQNAGLSWLLLVSVPMMAVCNYLIISRLLPLFRRMQRLIDNINRVLREQLTGIRVVRAFSREDAERARFADANHELTDTTLTVGRWQALMLPATTLVVNLSSVAVIWFGGIRIDHGQMQVGSLIAFLSYFMQILMAVLMVTIVLVILPRASVCAERITDVLATEPSIVSPAAPLVPEVRCGKVQVTAATFGYPGADDPVLHGVSLTALPGTVTAIVGSTGSGKSTLMALLCRMYDVTSGSVMVDGVDVRDYDPEQLWSTIGVVPQRGHVFSGTVADNLRFGKADATEDEMWAALGVASADFVADHPEGLGMPVAQGGTNFSGGQRQRLAIARAVVRRPAVYLFDDAFSALDVHTDARVRAALSAVAADATVIIVAQRLSTVITADQIVVLDSGRVVGAGTHAELLESCAVYREFADSQAIVAGGVA</sequence>
<evidence type="ECO:0000256" key="1">
    <source>
        <dbReference type="ARBA" id="ARBA00004651"/>
    </source>
</evidence>
<keyword evidence="7 9" id="KW-1133">Transmembrane helix</keyword>
<feature type="domain" description="ABC transporter" evidence="10">
    <location>
        <begin position="334"/>
        <end position="568"/>
    </location>
</feature>
<dbReference type="GO" id="GO:0015421">
    <property type="term" value="F:ABC-type oligopeptide transporter activity"/>
    <property type="evidence" value="ECO:0007669"/>
    <property type="project" value="TreeGrafter"/>
</dbReference>
<evidence type="ECO:0000259" key="10">
    <source>
        <dbReference type="PROSITE" id="PS50893"/>
    </source>
</evidence>
<dbReference type="RefSeq" id="WP_061002655.1">
    <property type="nucleotide sequence ID" value="NZ_LSKA01000211.1"/>
</dbReference>
<dbReference type="InterPro" id="IPR011527">
    <property type="entry name" value="ABC1_TM_dom"/>
</dbReference>
<dbReference type="Proteomes" id="UP000093962">
    <property type="component" value="Unassembled WGS sequence"/>
</dbReference>
<comment type="caution">
    <text evidence="12">The sequence shown here is derived from an EMBL/GenBank/DDBJ whole genome shotgun (WGS) entry which is preliminary data.</text>
</comment>
<evidence type="ECO:0000313" key="12">
    <source>
        <dbReference type="EMBL" id="OBA87471.1"/>
    </source>
</evidence>
<dbReference type="AlphaFoldDB" id="A0A1A0MQX6"/>
<dbReference type="InterPro" id="IPR027417">
    <property type="entry name" value="P-loop_NTPase"/>
</dbReference>
<dbReference type="PANTHER" id="PTHR43394">
    <property type="entry name" value="ATP-DEPENDENT PERMEASE MDL1, MITOCHONDRIAL"/>
    <property type="match status" value="1"/>
</dbReference>
<evidence type="ECO:0000256" key="4">
    <source>
        <dbReference type="ARBA" id="ARBA00022692"/>
    </source>
</evidence>
<keyword evidence="6 12" id="KW-0067">ATP-binding</keyword>
<proteinExistence type="predicted"/>